<dbReference type="SMART" id="SM00355">
    <property type="entry name" value="ZnF_C2H2"/>
    <property type="match status" value="4"/>
</dbReference>
<evidence type="ECO:0000256" key="1">
    <source>
        <dbReference type="ARBA" id="ARBA00004123"/>
    </source>
</evidence>
<evidence type="ECO:0000256" key="2">
    <source>
        <dbReference type="ARBA" id="ARBA00022491"/>
    </source>
</evidence>
<feature type="domain" description="BTB" evidence="16">
    <location>
        <begin position="24"/>
        <end position="91"/>
    </location>
</feature>
<evidence type="ECO:0000256" key="8">
    <source>
        <dbReference type="ARBA" id="ARBA00023125"/>
    </source>
</evidence>
<dbReference type="Pfam" id="PF00096">
    <property type="entry name" value="zf-C2H2"/>
    <property type="match status" value="2"/>
</dbReference>
<comment type="caution">
    <text evidence="18">The sequence shown here is derived from an EMBL/GenBank/DDBJ whole genome shotgun (WGS) entry which is preliminary data.</text>
</comment>
<feature type="domain" description="C2H2-type" evidence="17">
    <location>
        <begin position="428"/>
        <end position="455"/>
    </location>
</feature>
<dbReference type="GO" id="GO:0005634">
    <property type="term" value="C:nucleus"/>
    <property type="evidence" value="ECO:0007669"/>
    <property type="project" value="UniProtKB-SubCell"/>
</dbReference>
<gene>
    <name evidence="18" type="ORF">NHX12_019243</name>
</gene>
<dbReference type="InterPro" id="IPR011333">
    <property type="entry name" value="SKP1/BTB/POZ_sf"/>
</dbReference>
<evidence type="ECO:0000256" key="5">
    <source>
        <dbReference type="ARBA" id="ARBA00022771"/>
    </source>
</evidence>
<keyword evidence="9" id="KW-0804">Transcription</keyword>
<evidence type="ECO:0000256" key="3">
    <source>
        <dbReference type="ARBA" id="ARBA00022723"/>
    </source>
</evidence>
<evidence type="ECO:0000313" key="18">
    <source>
        <dbReference type="EMBL" id="KAJ3612986.1"/>
    </source>
</evidence>
<dbReference type="SUPFAM" id="SSF57667">
    <property type="entry name" value="beta-beta-alpha zinc fingers"/>
    <property type="match status" value="2"/>
</dbReference>
<dbReference type="PROSITE" id="PS50097">
    <property type="entry name" value="BTB"/>
    <property type="match status" value="1"/>
</dbReference>
<evidence type="ECO:0000256" key="9">
    <source>
        <dbReference type="ARBA" id="ARBA00023163"/>
    </source>
</evidence>
<dbReference type="FunFam" id="3.30.160.60:FF:000114">
    <property type="entry name" value="Zinc finger and BTB domain-containing protein 18"/>
    <property type="match status" value="1"/>
</dbReference>
<sequence>MEFPDHSRQLLQCLSQQRHQGFLCDCTVLVGETRFKAHRAVLASCSMYFHLFYRDQQDKRDVVHLNSDIVTAPAFSLLLEFMYEGKLEFSSLPVEDVLAAASYLHMYDIVKVCKGKLKDKEVCPPDEKMAEGPRPLGRAGDMESSSDGEQAGKQLVRRQPPAPAPGHQGPPPAEDFDTDSKVGLVDSKVGLIVTTCDRAVQSRQKATCQSGRTPDLVGVKYESAEARVQTAGKTKADVSSCAVSLSQRSLASDDMDCALDLSFKPLSSRDPLHPSYVSGQLALDSQQQGTEPLVKDEHDLLSEQEDSEPTSPESQRFGNSARSSVVTGEGAPGREGEGRTRSGLLAGDSEEEDEDEDLASSDISTSSGVLLPPPVVAVAAAAAGQQMCMCPLCSKVFASPHVLQLHLSSHFREKDGTRAKLSPDGSVPTCSQCGKTFSCMYTLKRHERTHSGEKPYTCGQCGKSFQYSHNLSRHAVVHTREKPHACKWCERRFTQSGDLYRHIRKFHCGLVKTLSTIG</sequence>
<feature type="region of interest" description="Disordered" evidence="15">
    <location>
        <begin position="123"/>
        <end position="180"/>
    </location>
</feature>
<dbReference type="Gene3D" id="3.30.160.60">
    <property type="entry name" value="Classic Zinc Finger"/>
    <property type="match status" value="3"/>
</dbReference>
<dbReference type="InterPro" id="IPR036236">
    <property type="entry name" value="Znf_C2H2_sf"/>
</dbReference>
<feature type="compositionally biased region" description="Pro residues" evidence="15">
    <location>
        <begin position="160"/>
        <end position="173"/>
    </location>
</feature>
<keyword evidence="10" id="KW-0539">Nucleus</keyword>
<keyword evidence="4" id="KW-0677">Repeat</keyword>
<feature type="compositionally biased region" description="Acidic residues" evidence="15">
    <location>
        <begin position="348"/>
        <end position="359"/>
    </location>
</feature>
<dbReference type="Gene3D" id="3.30.710.10">
    <property type="entry name" value="Potassium Channel Kv1.1, Chain A"/>
    <property type="match status" value="1"/>
</dbReference>
<dbReference type="GO" id="GO:0008270">
    <property type="term" value="F:zinc ion binding"/>
    <property type="evidence" value="ECO:0007669"/>
    <property type="project" value="UniProtKB-KW"/>
</dbReference>
<dbReference type="PROSITE" id="PS50157">
    <property type="entry name" value="ZINC_FINGER_C2H2_2"/>
    <property type="match status" value="4"/>
</dbReference>
<organism evidence="18 19">
    <name type="scientific">Muraenolepis orangiensis</name>
    <name type="common">Patagonian moray cod</name>
    <dbReference type="NCBI Taxonomy" id="630683"/>
    <lineage>
        <taxon>Eukaryota</taxon>
        <taxon>Metazoa</taxon>
        <taxon>Chordata</taxon>
        <taxon>Craniata</taxon>
        <taxon>Vertebrata</taxon>
        <taxon>Euteleostomi</taxon>
        <taxon>Actinopterygii</taxon>
        <taxon>Neopterygii</taxon>
        <taxon>Teleostei</taxon>
        <taxon>Neoteleostei</taxon>
        <taxon>Acanthomorphata</taxon>
        <taxon>Zeiogadaria</taxon>
        <taxon>Gadariae</taxon>
        <taxon>Gadiformes</taxon>
        <taxon>Muraenolepidoidei</taxon>
        <taxon>Muraenolepididae</taxon>
        <taxon>Muraenolepis</taxon>
    </lineage>
</organism>
<evidence type="ECO:0000256" key="11">
    <source>
        <dbReference type="ARBA" id="ARBA00038422"/>
    </source>
</evidence>
<dbReference type="Pfam" id="PF13894">
    <property type="entry name" value="zf-C2H2_4"/>
    <property type="match status" value="1"/>
</dbReference>
<evidence type="ECO:0000259" key="17">
    <source>
        <dbReference type="PROSITE" id="PS50157"/>
    </source>
</evidence>
<keyword evidence="8" id="KW-0238">DNA-binding</keyword>
<dbReference type="FunFam" id="3.30.710.10:FF:000021">
    <property type="entry name" value="Zinc finger and BTB domain-containing protein 18"/>
    <property type="match status" value="1"/>
</dbReference>
<proteinExistence type="inferred from homology"/>
<dbReference type="Pfam" id="PF00651">
    <property type="entry name" value="BTB"/>
    <property type="match status" value="1"/>
</dbReference>
<reference evidence="18" key="1">
    <citation type="submission" date="2022-07" db="EMBL/GenBank/DDBJ databases">
        <title>Chromosome-level genome of Muraenolepis orangiensis.</title>
        <authorList>
            <person name="Kim J."/>
        </authorList>
    </citation>
    <scope>NUCLEOTIDE SEQUENCE</scope>
    <source>
        <strain evidence="18">KU_S4_2022</strain>
        <tissue evidence="18">Muscle</tissue>
    </source>
</reference>
<evidence type="ECO:0000256" key="10">
    <source>
        <dbReference type="ARBA" id="ARBA00023242"/>
    </source>
</evidence>
<evidence type="ECO:0000259" key="16">
    <source>
        <dbReference type="PROSITE" id="PS50097"/>
    </source>
</evidence>
<dbReference type="FunFam" id="3.30.160.60:FF:000892">
    <property type="entry name" value="zinc finger and BTB domain-containing protein 3"/>
    <property type="match status" value="1"/>
</dbReference>
<dbReference type="SUPFAM" id="SSF54695">
    <property type="entry name" value="POZ domain"/>
    <property type="match status" value="1"/>
</dbReference>
<dbReference type="AlphaFoldDB" id="A0A9Q0IXB7"/>
<evidence type="ECO:0000256" key="15">
    <source>
        <dbReference type="SAM" id="MobiDB-lite"/>
    </source>
</evidence>
<comment type="subcellular location">
    <subcellularLocation>
        <location evidence="1">Nucleus</location>
    </subcellularLocation>
</comment>
<feature type="domain" description="C2H2-type" evidence="17">
    <location>
        <begin position="484"/>
        <end position="512"/>
    </location>
</feature>
<dbReference type="GO" id="GO:0000122">
    <property type="term" value="P:negative regulation of transcription by RNA polymerase II"/>
    <property type="evidence" value="ECO:0007669"/>
    <property type="project" value="UniProtKB-ARBA"/>
</dbReference>
<keyword evidence="6" id="KW-0862">Zinc</keyword>
<feature type="region of interest" description="Disordered" evidence="15">
    <location>
        <begin position="300"/>
        <end position="370"/>
    </location>
</feature>
<comment type="similarity">
    <text evidence="11">Belongs to the krueppel C2H2-type zinc-finger protein family. ZBTB18 subfamily.</text>
</comment>
<feature type="domain" description="C2H2-type" evidence="17">
    <location>
        <begin position="388"/>
        <end position="415"/>
    </location>
</feature>
<dbReference type="InterPro" id="IPR000210">
    <property type="entry name" value="BTB/POZ_dom"/>
</dbReference>
<keyword evidence="3" id="KW-0479">Metal-binding</keyword>
<keyword evidence="19" id="KW-1185">Reference proteome</keyword>
<dbReference type="GO" id="GO:0003677">
    <property type="term" value="F:DNA binding"/>
    <property type="evidence" value="ECO:0007669"/>
    <property type="project" value="UniProtKB-KW"/>
</dbReference>
<evidence type="ECO:0000313" key="19">
    <source>
        <dbReference type="Proteomes" id="UP001148018"/>
    </source>
</evidence>
<evidence type="ECO:0000256" key="4">
    <source>
        <dbReference type="ARBA" id="ARBA00022737"/>
    </source>
</evidence>
<feature type="compositionally biased region" description="Polar residues" evidence="15">
    <location>
        <begin position="309"/>
        <end position="326"/>
    </location>
</feature>
<dbReference type="GO" id="GO:0000981">
    <property type="term" value="F:DNA-binding transcription factor activity, RNA polymerase II-specific"/>
    <property type="evidence" value="ECO:0007669"/>
    <property type="project" value="TreeGrafter"/>
</dbReference>
<dbReference type="OrthoDB" id="4748970at2759"/>
<dbReference type="SMART" id="SM00225">
    <property type="entry name" value="BTB"/>
    <property type="match status" value="1"/>
</dbReference>
<dbReference type="EMBL" id="JANIIK010000035">
    <property type="protein sequence ID" value="KAJ3612986.1"/>
    <property type="molecule type" value="Genomic_DNA"/>
</dbReference>
<protein>
    <recommendedName>
        <fullName evidence="12">Zinc finger and BTB domain-containing protein 18</fullName>
    </recommendedName>
    <alternativeName>
        <fullName evidence="13">Zinc finger protein 238</fullName>
    </alternativeName>
</protein>
<dbReference type="CDD" id="cd18325">
    <property type="entry name" value="BTB_POZ_ZBTB18_2-like"/>
    <property type="match status" value="1"/>
</dbReference>
<accession>A0A9Q0IXB7</accession>
<dbReference type="InterPro" id="IPR013087">
    <property type="entry name" value="Znf_C2H2_type"/>
</dbReference>
<evidence type="ECO:0000256" key="7">
    <source>
        <dbReference type="ARBA" id="ARBA00023015"/>
    </source>
</evidence>
<dbReference type="FunFam" id="3.30.160.60:FF:000220">
    <property type="entry name" value="Zinc finger and BTB domain-containing protein 18"/>
    <property type="match status" value="1"/>
</dbReference>
<evidence type="ECO:0000256" key="13">
    <source>
        <dbReference type="ARBA" id="ARBA00079234"/>
    </source>
</evidence>
<name>A0A9Q0IXB7_9TELE</name>
<dbReference type="PANTHER" id="PTHR24394">
    <property type="entry name" value="ZINC FINGER PROTEIN"/>
    <property type="match status" value="1"/>
</dbReference>
<dbReference type="PANTHER" id="PTHR24394:SF20">
    <property type="entry name" value="ZINC FINGER AND BTB DOMAIN-CONTAINING PROTEIN 42"/>
    <property type="match status" value="1"/>
</dbReference>
<keyword evidence="5 14" id="KW-0863">Zinc-finger</keyword>
<evidence type="ECO:0000256" key="12">
    <source>
        <dbReference type="ARBA" id="ARBA00070991"/>
    </source>
</evidence>
<evidence type="ECO:0000256" key="6">
    <source>
        <dbReference type="ARBA" id="ARBA00022833"/>
    </source>
</evidence>
<feature type="domain" description="C2H2-type" evidence="17">
    <location>
        <begin position="456"/>
        <end position="483"/>
    </location>
</feature>
<dbReference type="Proteomes" id="UP001148018">
    <property type="component" value="Unassembled WGS sequence"/>
</dbReference>
<keyword evidence="7" id="KW-0805">Transcription regulation</keyword>
<dbReference type="PROSITE" id="PS00028">
    <property type="entry name" value="ZINC_FINGER_C2H2_1"/>
    <property type="match status" value="4"/>
</dbReference>
<evidence type="ECO:0000256" key="14">
    <source>
        <dbReference type="PROSITE-ProRule" id="PRU00042"/>
    </source>
</evidence>
<keyword evidence="2" id="KW-0678">Repressor</keyword>